<protein>
    <submittedName>
        <fullName evidence="1">Uncharacterized protein</fullName>
    </submittedName>
</protein>
<accession>A0ACB9PR79</accession>
<dbReference type="Proteomes" id="UP000828941">
    <property type="component" value="Chromosome 3"/>
</dbReference>
<reference evidence="1 2" key="1">
    <citation type="journal article" date="2022" name="DNA Res.">
        <title>Chromosomal-level genome assembly of the orchid tree Bauhinia variegata (Leguminosae; Cercidoideae) supports the allotetraploid origin hypothesis of Bauhinia.</title>
        <authorList>
            <person name="Zhong Y."/>
            <person name="Chen Y."/>
            <person name="Zheng D."/>
            <person name="Pang J."/>
            <person name="Liu Y."/>
            <person name="Luo S."/>
            <person name="Meng S."/>
            <person name="Qian L."/>
            <person name="Wei D."/>
            <person name="Dai S."/>
            <person name="Zhou R."/>
        </authorList>
    </citation>
    <scope>NUCLEOTIDE SEQUENCE [LARGE SCALE GENOMIC DNA]</scope>
    <source>
        <strain evidence="1">BV-YZ2020</strain>
    </source>
</reference>
<gene>
    <name evidence="1" type="ORF">L6164_004963</name>
</gene>
<evidence type="ECO:0000313" key="1">
    <source>
        <dbReference type="EMBL" id="KAI4350514.1"/>
    </source>
</evidence>
<comment type="caution">
    <text evidence="1">The sequence shown here is derived from an EMBL/GenBank/DDBJ whole genome shotgun (WGS) entry which is preliminary data.</text>
</comment>
<organism evidence="1 2">
    <name type="scientific">Bauhinia variegata</name>
    <name type="common">Purple orchid tree</name>
    <name type="synonym">Phanera variegata</name>
    <dbReference type="NCBI Taxonomy" id="167791"/>
    <lineage>
        <taxon>Eukaryota</taxon>
        <taxon>Viridiplantae</taxon>
        <taxon>Streptophyta</taxon>
        <taxon>Embryophyta</taxon>
        <taxon>Tracheophyta</taxon>
        <taxon>Spermatophyta</taxon>
        <taxon>Magnoliopsida</taxon>
        <taxon>eudicotyledons</taxon>
        <taxon>Gunneridae</taxon>
        <taxon>Pentapetalae</taxon>
        <taxon>rosids</taxon>
        <taxon>fabids</taxon>
        <taxon>Fabales</taxon>
        <taxon>Fabaceae</taxon>
        <taxon>Cercidoideae</taxon>
        <taxon>Cercideae</taxon>
        <taxon>Bauhiniinae</taxon>
        <taxon>Bauhinia</taxon>
    </lineage>
</organism>
<evidence type="ECO:0000313" key="2">
    <source>
        <dbReference type="Proteomes" id="UP000828941"/>
    </source>
</evidence>
<sequence length="498" mass="56611">MGVLTSILSLHPFLFIVIYVILKEFRRGRNFSGHGPPTYPVIGCLVSFYRNRNWLLDWYADLLTQSPTNTIVVQRLGARRTIVTANPHNVEYMLKTNFDNFPKGKPFTEILGDFLGHGIFNVDGELWRTQRKFASHEFSARSLKEFVMHTLEEEVGKRLLPVLESLSAENQVVDLQELLGRFSFNVICKVTTGIIRCCLDPSVPTSPLARAFDVASEISAKRGAAPLFIIWKTKRWLGIGSERRLREAVEAIHNHVMEMIHERKTVNARGETCGEDLLSRLISAGHEEVVIRDMVISFMMAGRDTTSATMTWFFWLLSYHPAIEKQVVEEIELKAAGTLEYESLKKLKLLKACLCESLRLYPPVPWDSKHALVDDVLPDGTVVKTGDRVTYFPYGMGRMEVLWGKDRFEFRPNRWFSEPDTKGGAMNKVDPFKFPVFQAGPRICLGKEMAFIQMKYAAASILGRFRIKPISPDKPTFVPHLTAHMAGGLKVLVCKREN</sequence>
<dbReference type="EMBL" id="CM039428">
    <property type="protein sequence ID" value="KAI4350514.1"/>
    <property type="molecule type" value="Genomic_DNA"/>
</dbReference>
<proteinExistence type="predicted"/>
<keyword evidence="2" id="KW-1185">Reference proteome</keyword>
<name>A0ACB9PR79_BAUVA</name>